<keyword evidence="2" id="KW-1185">Reference proteome</keyword>
<sequence>MGIVQGQYTIRIQCPREIWNNDNGVLMGWRGFPYRLCYYPAKAIKDEDVVSHTEWEFYGKDPVVDYCAFLTPYENLIKVMEYARDK</sequence>
<dbReference type="KEGG" id="ssl:SS1G_12492"/>
<dbReference type="RefSeq" id="XP_001586505.1">
    <property type="nucleotide sequence ID" value="XM_001586455.1"/>
</dbReference>
<organism evidence="1 2">
    <name type="scientific">Sclerotinia sclerotiorum (strain ATCC 18683 / 1980 / Ss-1)</name>
    <name type="common">White mold</name>
    <name type="synonym">Whetzelinia sclerotiorum</name>
    <dbReference type="NCBI Taxonomy" id="665079"/>
    <lineage>
        <taxon>Eukaryota</taxon>
        <taxon>Fungi</taxon>
        <taxon>Dikarya</taxon>
        <taxon>Ascomycota</taxon>
        <taxon>Pezizomycotina</taxon>
        <taxon>Leotiomycetes</taxon>
        <taxon>Helotiales</taxon>
        <taxon>Sclerotiniaceae</taxon>
        <taxon>Sclerotinia</taxon>
    </lineage>
</organism>
<proteinExistence type="predicted"/>
<evidence type="ECO:0000313" key="1">
    <source>
        <dbReference type="EMBL" id="EDN97638.1"/>
    </source>
</evidence>
<dbReference type="HOGENOM" id="CLU_2499243_0_0_1"/>
<dbReference type="EMBL" id="CH476641">
    <property type="protein sequence ID" value="EDN97638.1"/>
    <property type="molecule type" value="Genomic_DNA"/>
</dbReference>
<accession>A7F4G7</accession>
<reference evidence="2" key="1">
    <citation type="journal article" date="2011" name="PLoS Genet.">
        <title>Genomic analysis of the necrotrophic fungal pathogens Sclerotinia sclerotiorum and Botrytis cinerea.</title>
        <authorList>
            <person name="Amselem J."/>
            <person name="Cuomo C.A."/>
            <person name="van Kan J.A."/>
            <person name="Viaud M."/>
            <person name="Benito E.P."/>
            <person name="Couloux A."/>
            <person name="Coutinho P.M."/>
            <person name="de Vries R.P."/>
            <person name="Dyer P.S."/>
            <person name="Fillinger S."/>
            <person name="Fournier E."/>
            <person name="Gout L."/>
            <person name="Hahn M."/>
            <person name="Kohn L."/>
            <person name="Lapalu N."/>
            <person name="Plummer K.M."/>
            <person name="Pradier J.M."/>
            <person name="Quevillon E."/>
            <person name="Sharon A."/>
            <person name="Simon A."/>
            <person name="ten Have A."/>
            <person name="Tudzynski B."/>
            <person name="Tudzynski P."/>
            <person name="Wincker P."/>
            <person name="Andrew M."/>
            <person name="Anthouard V."/>
            <person name="Beever R.E."/>
            <person name="Beffa R."/>
            <person name="Benoit I."/>
            <person name="Bouzid O."/>
            <person name="Brault B."/>
            <person name="Chen Z."/>
            <person name="Choquer M."/>
            <person name="Collemare J."/>
            <person name="Cotton P."/>
            <person name="Danchin E.G."/>
            <person name="Da Silva C."/>
            <person name="Gautier A."/>
            <person name="Giraud C."/>
            <person name="Giraud T."/>
            <person name="Gonzalez C."/>
            <person name="Grossetete S."/>
            <person name="Guldener U."/>
            <person name="Henrissat B."/>
            <person name="Howlett B.J."/>
            <person name="Kodira C."/>
            <person name="Kretschmer M."/>
            <person name="Lappartient A."/>
            <person name="Leroch M."/>
            <person name="Levis C."/>
            <person name="Mauceli E."/>
            <person name="Neuveglise C."/>
            <person name="Oeser B."/>
            <person name="Pearson M."/>
            <person name="Poulain J."/>
            <person name="Poussereau N."/>
            <person name="Quesneville H."/>
            <person name="Rascle C."/>
            <person name="Schumacher J."/>
            <person name="Segurens B."/>
            <person name="Sexton A."/>
            <person name="Silva E."/>
            <person name="Sirven C."/>
            <person name="Soanes D.M."/>
            <person name="Talbot N.J."/>
            <person name="Templeton M."/>
            <person name="Yandava C."/>
            <person name="Yarden O."/>
            <person name="Zeng Q."/>
            <person name="Rollins J.A."/>
            <person name="Lebrun M.H."/>
            <person name="Dickman M."/>
        </authorList>
    </citation>
    <scope>NUCLEOTIDE SEQUENCE [LARGE SCALE GENOMIC DNA]</scope>
    <source>
        <strain evidence="2">ATCC 18683 / 1980 / Ss-1</strain>
    </source>
</reference>
<dbReference type="AlphaFoldDB" id="A7F4G7"/>
<dbReference type="InParanoid" id="A7F4G7"/>
<gene>
    <name evidence="1" type="ORF">SS1G_12492</name>
</gene>
<protein>
    <submittedName>
        <fullName evidence="1">Uncharacterized protein</fullName>
    </submittedName>
</protein>
<name>A7F4G7_SCLS1</name>
<dbReference type="Proteomes" id="UP000001312">
    <property type="component" value="Unassembled WGS sequence"/>
</dbReference>
<dbReference type="GeneID" id="5482606"/>
<evidence type="ECO:0000313" key="2">
    <source>
        <dbReference type="Proteomes" id="UP000001312"/>
    </source>
</evidence>